<evidence type="ECO:0000313" key="2">
    <source>
        <dbReference type="EMBL" id="SEP57856.1"/>
    </source>
</evidence>
<keyword evidence="3" id="KW-1185">Reference proteome</keyword>
<dbReference type="Pfam" id="PF06114">
    <property type="entry name" value="Peptidase_M78"/>
    <property type="match status" value="1"/>
</dbReference>
<evidence type="ECO:0000313" key="3">
    <source>
        <dbReference type="Proteomes" id="UP000198733"/>
    </source>
</evidence>
<dbReference type="RefSeq" id="WP_092501593.1">
    <property type="nucleotide sequence ID" value="NZ_FOEH01000001.1"/>
</dbReference>
<sequence>MYTLFCKLNTNIYSILGVVIIRYTYLEDFVRDLYKRLDIWLPGELEIETIASKLNLSVLYGGVSLRFGNVFVIRKSNKQREWQLFGHEVGHYLGHVGNQLMMHHLFRDLQEYQANHFAYHFCIPTFMLQDLYNLNVYQVMNLFNVEYEFALNRLNMYEGKIIYERTYTSTR</sequence>
<feature type="domain" description="IrrE N-terminal-like" evidence="1">
    <location>
        <begin position="67"/>
        <end position="155"/>
    </location>
</feature>
<dbReference type="InterPro" id="IPR010359">
    <property type="entry name" value="IrrE_HExxH"/>
</dbReference>
<protein>
    <recommendedName>
        <fullName evidence="1">IrrE N-terminal-like domain-containing protein</fullName>
    </recommendedName>
</protein>
<comment type="caution">
    <text evidence="2">The sequence shown here is derived from an EMBL/GenBank/DDBJ whole genome shotgun (WGS) entry which is preliminary data.</text>
</comment>
<gene>
    <name evidence="2" type="ORF">SAMN05216232_0226</name>
</gene>
<reference evidence="2 3" key="1">
    <citation type="submission" date="2016-10" db="EMBL/GenBank/DDBJ databases">
        <authorList>
            <person name="Varghese N."/>
            <person name="Submissions S."/>
        </authorList>
    </citation>
    <scope>NUCLEOTIDE SEQUENCE [LARGE SCALE GENOMIC DNA]</scope>
    <source>
        <strain evidence="2 3">CGMCC 1.7734</strain>
    </source>
</reference>
<evidence type="ECO:0000259" key="1">
    <source>
        <dbReference type="Pfam" id="PF06114"/>
    </source>
</evidence>
<dbReference type="Proteomes" id="UP000198733">
    <property type="component" value="Unassembled WGS sequence"/>
</dbReference>
<organism evidence="2 3">
    <name type="scientific">Virgibacillus subterraneus</name>
    <dbReference type="NCBI Taxonomy" id="621109"/>
    <lineage>
        <taxon>Bacteria</taxon>
        <taxon>Bacillati</taxon>
        <taxon>Bacillota</taxon>
        <taxon>Bacilli</taxon>
        <taxon>Bacillales</taxon>
        <taxon>Bacillaceae</taxon>
        <taxon>Virgibacillus</taxon>
    </lineage>
</organism>
<dbReference type="EMBL" id="FOEH01000001">
    <property type="protein sequence ID" value="SEP57856.1"/>
    <property type="molecule type" value="Genomic_DNA"/>
</dbReference>
<name>A0A1H8Z0I5_9BACI</name>
<proteinExistence type="predicted"/>
<accession>A0A1H8Z0I5</accession>